<feature type="domain" description="NERD" evidence="1">
    <location>
        <begin position="42"/>
        <end position="160"/>
    </location>
</feature>
<evidence type="ECO:0000313" key="2">
    <source>
        <dbReference type="EMBL" id="MEN0642979.1"/>
    </source>
</evidence>
<evidence type="ECO:0000259" key="1">
    <source>
        <dbReference type="PROSITE" id="PS50965"/>
    </source>
</evidence>
<keyword evidence="3" id="KW-1185">Reference proteome</keyword>
<sequence>MHISKPRTKPVKLAALEALIRRLPSNHPKRSFIKQELNKRELGFRGERSIDYYIDSLSSYEDLSVIHDLRLRGTNGHFFQIDSLLLSPTVLIILEVKNLSGSLYLNPLTQQLIRTSSSSEEILPYPLLQTQMQKHQLKEWLISHHSPLLPVIDYVVISDPLTRIISDSSNQHLMSKMIHAGRLPEMIRKHLNKTSTPFMSAQKIHELVTKLIRSNKEVLSNICDEYKIHINELERGLFCPHCFSFSVKRDYGLWKCKQCVKPVNSAPLQALNDYYLLVNPTLTNRNFRHFTNLTSPQLAHSILKEHCPAFTGTLKSRTYTIPFSTH</sequence>
<evidence type="ECO:0000313" key="3">
    <source>
        <dbReference type="Proteomes" id="UP001418796"/>
    </source>
</evidence>
<accession>A0ABU9VGE3</accession>
<organism evidence="2 3">
    <name type="scientific">Alkalicoccobacillus gibsonii</name>
    <dbReference type="NCBI Taxonomy" id="79881"/>
    <lineage>
        <taxon>Bacteria</taxon>
        <taxon>Bacillati</taxon>
        <taxon>Bacillota</taxon>
        <taxon>Bacilli</taxon>
        <taxon>Bacillales</taxon>
        <taxon>Bacillaceae</taxon>
        <taxon>Alkalicoccobacillus</taxon>
    </lineage>
</organism>
<protein>
    <submittedName>
        <fullName evidence="2">NERD domain-containing protein</fullName>
    </submittedName>
</protein>
<dbReference type="EMBL" id="JBCITK010000001">
    <property type="protein sequence ID" value="MEN0642979.1"/>
    <property type="molecule type" value="Genomic_DNA"/>
</dbReference>
<name>A0ABU9VGE3_9BACI</name>
<reference evidence="2 3" key="1">
    <citation type="submission" date="2024-03" db="EMBL/GenBank/DDBJ databases">
        <title>Bacilli Hybrid Assemblies.</title>
        <authorList>
            <person name="Kovac J."/>
        </authorList>
    </citation>
    <scope>NUCLEOTIDE SEQUENCE [LARGE SCALE GENOMIC DNA]</scope>
    <source>
        <strain evidence="2 3">FSL R7-0666</strain>
    </source>
</reference>
<dbReference type="InterPro" id="IPR011528">
    <property type="entry name" value="NERD"/>
</dbReference>
<dbReference type="PROSITE" id="PS50965">
    <property type="entry name" value="NERD"/>
    <property type="match status" value="1"/>
</dbReference>
<dbReference type="Proteomes" id="UP001418796">
    <property type="component" value="Unassembled WGS sequence"/>
</dbReference>
<comment type="caution">
    <text evidence="2">The sequence shown here is derived from an EMBL/GenBank/DDBJ whole genome shotgun (WGS) entry which is preliminary data.</text>
</comment>
<dbReference type="Pfam" id="PF08378">
    <property type="entry name" value="NERD"/>
    <property type="match status" value="1"/>
</dbReference>
<proteinExistence type="predicted"/>
<gene>
    <name evidence="2" type="ORF">MKY91_07455</name>
</gene>
<dbReference type="RefSeq" id="WP_343129991.1">
    <property type="nucleotide sequence ID" value="NZ_JBCITK010000001.1"/>
</dbReference>